<dbReference type="PANTHER" id="PTHR37988">
    <property type="entry name" value="UPF0592 MEMBRANE PROTEIN C7D4.03C"/>
    <property type="match status" value="1"/>
</dbReference>
<feature type="compositionally biased region" description="Polar residues" evidence="1">
    <location>
        <begin position="129"/>
        <end position="139"/>
    </location>
</feature>
<dbReference type="AlphaFoldDB" id="A0A6P8BCG5"/>
<sequence length="1261" mass="139409">MGGATLTIASPPKAQLPVRSHSSPDLVLLSSHYPLSETAPSKGLLPLPDFDVPPLEDSIFLKLKDSSVTTVSSLPAHGPRASQEALTAGLDTGRKTDAIRPHTWRPLRDENDLADIASPPQSYPEETDSAGTTVNLSDSTRLHRSRTASGSYVNLGSLSWLPGSRSRNSSSEDERSEVLDEAAEYDKVLSPRRIWGRDKPGWGIGASKSSDSLSTTTRALNRANVYLTKIKQKPQTVFVRSGLGASPIKRSFETVRAIKDGASSAYASSTDVSAVDELASTPVTGSERGSEITAASVVRDPLWSPFRDLDSAYYAFVGKQTTAHRMTIVKTALVPFLNRYTYDPSNKDADALSPEDVERRATIMGKWWAVMLQLLDENSGRVAWDQGITASLLPDPTPEPLAGLDRPIVLGAITMLMTRPEWRLGTPHFRPLAERCPSEKVRARSDSGALSLSDTSFIARSTERNVHDVFLSNLLSQLAVVINKLSLWKTPEPLITFAGKTLAYGFFFVPGVAQIVVRLWGLDAKPSLITRVVDEFGLPRVSLGESDDIVALFPPSLGSLGYSSVKKLREKLRRPPKFPSQTLHIPWYGPWVSRWRGGDTNLFFVFYKHFYLISEEFMPTGLPLVEKARAPAFVLIHAQLLSIFDDTINRQVAFEALMRPPFPNSIQGADAALAHMGSPLPLANMFRGMDENCLIMLLRDFLLMANCLSGARYAFAEAFMRLLKAATKRTGQYDHNAQQLLCDFLQEALQIYHVAPSSPGDGGIPGSPPLMGYVDWTFWFDVCKRMLSNNNTMSEIRTLSFLFSTWDIIAADPSRKEALCMDWLLDEEVFAKFFCNWCPMVRAYYLRLLCWRICRDSGSSNELDTRIWILVSKRLRDTYSQYLWLKQKAERSALAPPSTTPSPPQPGKRFMIVRNEVMGASFQGLLANPLASPQRANSLPQVDFRDFDGYNSHNFTTESNDGVDNPRDAQSNKRRSLLGRLRGLNAPAGEGRPRNYGEELEKSRRDTVVPRQCSEGPPLPPKDDNPSRAPPSPGSDSTGSAPIFDAEQYVFKFTLHNIPWHNGVPAYLREQVITRPRLPAPAQSRVSSKLASAGYREEDTVPLSPGRPPSTRAVSGWMQGGLISEARNAQRKPGLYQNTQQCLSPGLEPRGRPSFGGDSSRSELRLIGELPFENSTAAGPKPETRHLELPKPKDVESKTMAVEPTGIHKTTSRYAGRALAEWSLVVSECNSFVDRRREEGVLGLRDVEVPILAAEGLRRAG</sequence>
<evidence type="ECO:0000256" key="1">
    <source>
        <dbReference type="SAM" id="MobiDB-lite"/>
    </source>
</evidence>
<feature type="region of interest" description="Disordered" evidence="1">
    <location>
        <begin position="1140"/>
        <end position="1161"/>
    </location>
</feature>
<dbReference type="KEGG" id="pgri:PgNI_05012"/>
<reference evidence="3" key="1">
    <citation type="journal article" date="2019" name="Mol. Biol. Evol.">
        <title>Blast fungal genomes show frequent chromosomal changes, gene gains and losses, and effector gene turnover.</title>
        <authorList>
            <person name="Gomez Luciano L.B."/>
            <person name="Jason Tsai I."/>
            <person name="Chuma I."/>
            <person name="Tosa Y."/>
            <person name="Chen Y.H."/>
            <person name="Li J.Y."/>
            <person name="Li M.Y."/>
            <person name="Jade Lu M.Y."/>
            <person name="Nakayashiki H."/>
            <person name="Li W.H."/>
        </authorList>
    </citation>
    <scope>NUCLEOTIDE SEQUENCE</scope>
    <source>
        <strain evidence="3">NI907</strain>
    </source>
</reference>
<dbReference type="Proteomes" id="UP000515153">
    <property type="component" value="Unplaced"/>
</dbReference>
<keyword evidence="2" id="KW-1185">Reference proteome</keyword>
<feature type="compositionally biased region" description="Basic and acidic residues" evidence="1">
    <location>
        <begin position="92"/>
        <end position="111"/>
    </location>
</feature>
<feature type="region of interest" description="Disordered" evidence="1">
    <location>
        <begin position="1084"/>
        <end position="1114"/>
    </location>
</feature>
<evidence type="ECO:0008006" key="4">
    <source>
        <dbReference type="Google" id="ProtNLM"/>
    </source>
</evidence>
<evidence type="ECO:0000313" key="3">
    <source>
        <dbReference type="RefSeq" id="XP_030984816.1"/>
    </source>
</evidence>
<feature type="region of interest" description="Disordered" evidence="1">
    <location>
        <begin position="72"/>
        <end position="148"/>
    </location>
</feature>
<feature type="compositionally biased region" description="Basic and acidic residues" evidence="1">
    <location>
        <begin position="991"/>
        <end position="1008"/>
    </location>
</feature>
<evidence type="ECO:0000313" key="2">
    <source>
        <dbReference type="Proteomes" id="UP000515153"/>
    </source>
</evidence>
<reference evidence="3" key="3">
    <citation type="submission" date="2025-08" db="UniProtKB">
        <authorList>
            <consortium name="RefSeq"/>
        </authorList>
    </citation>
    <scope>IDENTIFICATION</scope>
    <source>
        <strain evidence="3">NI907</strain>
    </source>
</reference>
<protein>
    <recommendedName>
        <fullName evidence="4">DUF1765-domain-containing protein</fullName>
    </recommendedName>
</protein>
<feature type="region of interest" description="Disordered" evidence="1">
    <location>
        <begin position="1"/>
        <end position="20"/>
    </location>
</feature>
<feature type="compositionally biased region" description="Polar residues" evidence="1">
    <location>
        <begin position="951"/>
        <end position="962"/>
    </location>
</feature>
<name>A0A6P8BCG5_PYRGI</name>
<accession>A0A6P8BCG5</accession>
<feature type="region of interest" description="Disordered" evidence="1">
    <location>
        <begin position="950"/>
        <end position="1041"/>
    </location>
</feature>
<dbReference type="GeneID" id="41959962"/>
<gene>
    <name evidence="3" type="ORF">PgNI_05012</name>
</gene>
<proteinExistence type="predicted"/>
<dbReference type="PANTHER" id="PTHR37988:SF1">
    <property type="entry name" value="UPF0592 MEMBRANE PROTEIN C7D4.03C"/>
    <property type="match status" value="1"/>
</dbReference>
<organism evidence="2 3">
    <name type="scientific">Pyricularia grisea</name>
    <name type="common">Crabgrass-specific blast fungus</name>
    <name type="synonym">Magnaporthe grisea</name>
    <dbReference type="NCBI Taxonomy" id="148305"/>
    <lineage>
        <taxon>Eukaryota</taxon>
        <taxon>Fungi</taxon>
        <taxon>Dikarya</taxon>
        <taxon>Ascomycota</taxon>
        <taxon>Pezizomycotina</taxon>
        <taxon>Sordariomycetes</taxon>
        <taxon>Sordariomycetidae</taxon>
        <taxon>Magnaporthales</taxon>
        <taxon>Pyriculariaceae</taxon>
        <taxon>Pyricularia</taxon>
    </lineage>
</organism>
<dbReference type="Pfam" id="PF08578">
    <property type="entry name" value="DUF1765"/>
    <property type="match status" value="1"/>
</dbReference>
<reference evidence="3" key="2">
    <citation type="submission" date="2019-10" db="EMBL/GenBank/DDBJ databases">
        <authorList>
            <consortium name="NCBI Genome Project"/>
        </authorList>
    </citation>
    <scope>NUCLEOTIDE SEQUENCE</scope>
    <source>
        <strain evidence="3">NI907</strain>
    </source>
</reference>
<dbReference type="InterPro" id="IPR013887">
    <property type="entry name" value="UPF0592"/>
</dbReference>
<dbReference type="RefSeq" id="XP_030984816.1">
    <property type="nucleotide sequence ID" value="XM_031125053.1"/>
</dbReference>